<dbReference type="PROSITE" id="PS50157">
    <property type="entry name" value="ZINC_FINGER_C2H2_2"/>
    <property type="match status" value="2"/>
</dbReference>
<evidence type="ECO:0000256" key="4">
    <source>
        <dbReference type="ARBA" id="ARBA00022771"/>
    </source>
</evidence>
<keyword evidence="3" id="KW-0677">Repeat</keyword>
<dbReference type="OrthoDB" id="654211at2759"/>
<dbReference type="GO" id="GO:0008270">
    <property type="term" value="F:zinc ion binding"/>
    <property type="evidence" value="ECO:0007669"/>
    <property type="project" value="UniProtKB-KW"/>
</dbReference>
<keyword evidence="2" id="KW-0479">Metal-binding</keyword>
<dbReference type="PANTHER" id="PTHR45718">
    <property type="entry name" value="TRANSCRIPTIONAL ACTIVATOR CUBITUS INTERRUPTUS"/>
    <property type="match status" value="1"/>
</dbReference>
<gene>
    <name evidence="11" type="primary">ZIC1</name>
    <name evidence="11" type="ORF">BGZ99_000853</name>
</gene>
<name>A0A9P6RPB5_9FUNG</name>
<feature type="compositionally biased region" description="Polar residues" evidence="9">
    <location>
        <begin position="695"/>
        <end position="712"/>
    </location>
</feature>
<accession>A0A9P6RPB5</accession>
<keyword evidence="5" id="KW-0862">Zinc</keyword>
<evidence type="ECO:0000256" key="3">
    <source>
        <dbReference type="ARBA" id="ARBA00022737"/>
    </source>
</evidence>
<feature type="coiled-coil region" evidence="8">
    <location>
        <begin position="101"/>
        <end position="128"/>
    </location>
</feature>
<dbReference type="FunFam" id="3.30.160.60:FF:000125">
    <property type="entry name" value="Putative zinc finger protein 143"/>
    <property type="match status" value="1"/>
</dbReference>
<feature type="compositionally biased region" description="Low complexity" evidence="9">
    <location>
        <begin position="427"/>
        <end position="436"/>
    </location>
</feature>
<dbReference type="Proteomes" id="UP000738325">
    <property type="component" value="Unassembled WGS sequence"/>
</dbReference>
<evidence type="ECO:0000313" key="12">
    <source>
        <dbReference type="Proteomes" id="UP000738325"/>
    </source>
</evidence>
<feature type="region of interest" description="Disordered" evidence="9">
    <location>
        <begin position="170"/>
        <end position="201"/>
    </location>
</feature>
<dbReference type="SUPFAM" id="SSF57667">
    <property type="entry name" value="beta-beta-alpha zinc fingers"/>
    <property type="match status" value="2"/>
</dbReference>
<protein>
    <submittedName>
        <fullName evidence="11">Zinc finger protein ZIC 1</fullName>
    </submittedName>
</protein>
<reference evidence="11" key="1">
    <citation type="journal article" date="2020" name="Fungal Divers.">
        <title>Resolving the Mortierellaceae phylogeny through synthesis of multi-gene phylogenetics and phylogenomics.</title>
        <authorList>
            <person name="Vandepol N."/>
            <person name="Liber J."/>
            <person name="Desiro A."/>
            <person name="Na H."/>
            <person name="Kennedy M."/>
            <person name="Barry K."/>
            <person name="Grigoriev I.V."/>
            <person name="Miller A.N."/>
            <person name="O'Donnell K."/>
            <person name="Stajich J.E."/>
            <person name="Bonito G."/>
        </authorList>
    </citation>
    <scope>NUCLEOTIDE SEQUENCE</scope>
    <source>
        <strain evidence="11">REB-010B</strain>
    </source>
</reference>
<feature type="region of interest" description="Disordered" evidence="9">
    <location>
        <begin position="575"/>
        <end position="721"/>
    </location>
</feature>
<dbReference type="SMART" id="SM00355">
    <property type="entry name" value="ZnF_C2H2"/>
    <property type="match status" value="3"/>
</dbReference>
<organism evidence="11 12">
    <name type="scientific">Dissophora globulifera</name>
    <dbReference type="NCBI Taxonomy" id="979702"/>
    <lineage>
        <taxon>Eukaryota</taxon>
        <taxon>Fungi</taxon>
        <taxon>Fungi incertae sedis</taxon>
        <taxon>Mucoromycota</taxon>
        <taxon>Mortierellomycotina</taxon>
        <taxon>Mortierellomycetes</taxon>
        <taxon>Mortierellales</taxon>
        <taxon>Mortierellaceae</taxon>
        <taxon>Dissophora</taxon>
    </lineage>
</organism>
<evidence type="ECO:0000256" key="6">
    <source>
        <dbReference type="ARBA" id="ARBA00023242"/>
    </source>
</evidence>
<dbReference type="InterPro" id="IPR056436">
    <property type="entry name" value="Znf-C2H2_ZIC1-5/GLI1-3-like"/>
</dbReference>
<feature type="domain" description="C2H2-type" evidence="10">
    <location>
        <begin position="295"/>
        <end position="324"/>
    </location>
</feature>
<dbReference type="AlphaFoldDB" id="A0A9P6RPB5"/>
<dbReference type="GO" id="GO:0005634">
    <property type="term" value="C:nucleus"/>
    <property type="evidence" value="ECO:0007669"/>
    <property type="project" value="UniProtKB-SubCell"/>
</dbReference>
<feature type="domain" description="C2H2-type" evidence="10">
    <location>
        <begin position="262"/>
        <end position="294"/>
    </location>
</feature>
<dbReference type="PROSITE" id="PS00028">
    <property type="entry name" value="ZINC_FINGER_C2H2_1"/>
    <property type="match status" value="2"/>
</dbReference>
<dbReference type="InterPro" id="IPR036236">
    <property type="entry name" value="Znf_C2H2_sf"/>
</dbReference>
<feature type="compositionally biased region" description="Basic and acidic residues" evidence="9">
    <location>
        <begin position="354"/>
        <end position="363"/>
    </location>
</feature>
<feature type="region of interest" description="Disordered" evidence="9">
    <location>
        <begin position="533"/>
        <end position="552"/>
    </location>
</feature>
<evidence type="ECO:0000256" key="7">
    <source>
        <dbReference type="PROSITE-ProRule" id="PRU00042"/>
    </source>
</evidence>
<evidence type="ECO:0000313" key="11">
    <source>
        <dbReference type="EMBL" id="KAG0325276.1"/>
    </source>
</evidence>
<evidence type="ECO:0000256" key="9">
    <source>
        <dbReference type="SAM" id="MobiDB-lite"/>
    </source>
</evidence>
<feature type="compositionally biased region" description="Low complexity" evidence="9">
    <location>
        <begin position="659"/>
        <end position="680"/>
    </location>
</feature>
<dbReference type="Pfam" id="PF23561">
    <property type="entry name" value="zf-C2H2_15"/>
    <property type="match status" value="1"/>
</dbReference>
<feature type="compositionally biased region" description="Basic and acidic residues" evidence="9">
    <location>
        <begin position="474"/>
        <end position="499"/>
    </location>
</feature>
<evidence type="ECO:0000256" key="5">
    <source>
        <dbReference type="ARBA" id="ARBA00022833"/>
    </source>
</evidence>
<evidence type="ECO:0000259" key="10">
    <source>
        <dbReference type="PROSITE" id="PS50157"/>
    </source>
</evidence>
<dbReference type="Gene3D" id="3.30.160.60">
    <property type="entry name" value="Classic Zinc Finger"/>
    <property type="match status" value="3"/>
</dbReference>
<dbReference type="GO" id="GO:0000978">
    <property type="term" value="F:RNA polymerase II cis-regulatory region sequence-specific DNA binding"/>
    <property type="evidence" value="ECO:0007669"/>
    <property type="project" value="TreeGrafter"/>
</dbReference>
<feature type="region of interest" description="Disordered" evidence="9">
    <location>
        <begin position="354"/>
        <end position="499"/>
    </location>
</feature>
<feature type="compositionally biased region" description="Polar residues" evidence="9">
    <location>
        <begin position="416"/>
        <end position="426"/>
    </location>
</feature>
<feature type="compositionally biased region" description="Low complexity" evidence="9">
    <location>
        <begin position="404"/>
        <end position="415"/>
    </location>
</feature>
<evidence type="ECO:0000256" key="2">
    <source>
        <dbReference type="ARBA" id="ARBA00022723"/>
    </source>
</evidence>
<evidence type="ECO:0000256" key="1">
    <source>
        <dbReference type="ARBA" id="ARBA00004123"/>
    </source>
</evidence>
<proteinExistence type="predicted"/>
<comment type="subcellular location">
    <subcellularLocation>
        <location evidence="1">Nucleus</location>
    </subcellularLocation>
</comment>
<sequence>MKDMRDMREVAMRSEGRDLPVRGEGRDVPMRDMNNNTAQEVTSITELQTMLARFWDAHSRQFREIESSLTGQLSTLIQKNGFLCQKIENLQRVNTDLEYKFSITTSELERARREYTELQAKYELRNANYKDLKDVCYQLDAQLCKKNGTSPDESLMSRIELASADRKKRRLSVDMNDGDSDTGFSPYEDSEPAPGSMVAPSSTLQRPVIPMGLPRQTSPPSGGTTQSTWTCLWKNCNQVFAALDWLVGHVEEMHIGLGKSQYTCEWENCVVKQKPFHKHHQVIRHMRTHTGEKPFICNVDGCGKKFARSDSLLEHSRKHNGTPVDYYRMMEISSQREQDAKHLNGLMLQMDTIQEHQSSHPSDDLDNGEDPHSGGPDAGSRSASPSNEPRSSDQQPYSSQTGPSSSDANDVESSSQQGSYHQGLSSQHQAQHRQQAPPHPQYSQSITRDQSDMRPLHRGRGHAHTSSLGLSRMDIQDLPRGREMGHSHSRSMDYGRTDTRPLFHANEMGVGGNSGHSQTPSLDYSRMDMSAYQRKDRGHSHTPSLEMPPIPGQQMHRLDERRSVHTPHGYLAAEEQQMRHQQHQMQQQQHQQHQQQHQQHQQQQFHGALSQKSGYTHHPHQRHPQEGHHHDQSSHQSSHQHQHQHPRQHPHQHSHQHSHQQAQQLAQQQPSSQQQQSSQSGETGGDVAAHEQADSPVSSPTPRTPQSGTQEESVGGGLAGAAELCAPSSVATMEEDNKNAVAVV</sequence>
<keyword evidence="8" id="KW-0175">Coiled coil</keyword>
<keyword evidence="4 7" id="KW-0863">Zinc-finger</keyword>
<dbReference type="InterPro" id="IPR013087">
    <property type="entry name" value="Znf_C2H2_type"/>
</dbReference>
<dbReference type="EMBL" id="JAAAIP010000119">
    <property type="protein sequence ID" value="KAG0325276.1"/>
    <property type="molecule type" value="Genomic_DNA"/>
</dbReference>
<evidence type="ECO:0000256" key="8">
    <source>
        <dbReference type="SAM" id="Coils"/>
    </source>
</evidence>
<dbReference type="PANTHER" id="PTHR45718:SF7">
    <property type="entry name" value="C2H2-TYPE DOMAIN-CONTAINING PROTEIN"/>
    <property type="match status" value="1"/>
</dbReference>
<comment type="caution">
    <text evidence="11">The sequence shown here is derived from an EMBL/GenBank/DDBJ whole genome shotgun (WGS) entry which is preliminary data.</text>
</comment>
<feature type="region of interest" description="Disordered" evidence="9">
    <location>
        <begin position="1"/>
        <end position="33"/>
    </location>
</feature>
<feature type="compositionally biased region" description="Polar residues" evidence="9">
    <location>
        <begin position="381"/>
        <end position="403"/>
    </location>
</feature>
<keyword evidence="6" id="KW-0539">Nucleus</keyword>
<feature type="compositionally biased region" description="Basic residues" evidence="9">
    <location>
        <begin position="638"/>
        <end position="658"/>
    </location>
</feature>
<dbReference type="InterPro" id="IPR043359">
    <property type="entry name" value="GLI-like"/>
</dbReference>
<feature type="compositionally biased region" description="Basic and acidic residues" evidence="9">
    <location>
        <begin position="1"/>
        <end position="30"/>
    </location>
</feature>
<feature type="compositionally biased region" description="Basic and acidic residues" evidence="9">
    <location>
        <begin position="623"/>
        <end position="633"/>
    </location>
</feature>
<dbReference type="GO" id="GO:0000981">
    <property type="term" value="F:DNA-binding transcription factor activity, RNA polymerase II-specific"/>
    <property type="evidence" value="ECO:0007669"/>
    <property type="project" value="TreeGrafter"/>
</dbReference>
<keyword evidence="12" id="KW-1185">Reference proteome</keyword>
<feature type="compositionally biased region" description="Low complexity" evidence="9">
    <location>
        <begin position="583"/>
        <end position="604"/>
    </location>
</feature>